<dbReference type="Proteomes" id="UP001479520">
    <property type="component" value="Chromosome"/>
</dbReference>
<gene>
    <name evidence="1" type="ORF">AADV58_10325</name>
</gene>
<organism evidence="1 2">
    <name type="scientific">Azonexus hydrophilus</name>
    <dbReference type="NCBI Taxonomy" id="418702"/>
    <lineage>
        <taxon>Bacteria</taxon>
        <taxon>Pseudomonadati</taxon>
        <taxon>Pseudomonadota</taxon>
        <taxon>Betaproteobacteria</taxon>
        <taxon>Rhodocyclales</taxon>
        <taxon>Azonexaceae</taxon>
        <taxon>Azonexus</taxon>
    </lineage>
</organism>
<dbReference type="EMBL" id="CP151406">
    <property type="protein sequence ID" value="WZJ20350.1"/>
    <property type="molecule type" value="Genomic_DNA"/>
</dbReference>
<sequence>MQTFHNYQTQFVVTALTNLAEELDLAENRSWHAIASAAACLERIMYGEQPADIAEVVDGLKALKLCDPFPQRCGKFTFLLVDLAITLLEGVRLGLIDILPKLQRPPLPPVFVGIDMGTGDRTVYGGRHHA</sequence>
<evidence type="ECO:0000313" key="1">
    <source>
        <dbReference type="EMBL" id="WZJ20350.1"/>
    </source>
</evidence>
<accession>A0ABZ2XCI3</accession>
<protein>
    <submittedName>
        <fullName evidence="1">Uncharacterized protein</fullName>
    </submittedName>
</protein>
<dbReference type="RefSeq" id="WP_341743121.1">
    <property type="nucleotide sequence ID" value="NZ_CP151406.1"/>
</dbReference>
<keyword evidence="2" id="KW-1185">Reference proteome</keyword>
<evidence type="ECO:0000313" key="2">
    <source>
        <dbReference type="Proteomes" id="UP001479520"/>
    </source>
</evidence>
<reference evidence="1 2" key="1">
    <citation type="submission" date="2024-04" db="EMBL/GenBank/DDBJ databases">
        <title>Dissimilatory iodate-reducing microorganisms contribute to the enrichment of iodine in groundwater.</title>
        <authorList>
            <person name="Jiang Z."/>
        </authorList>
    </citation>
    <scope>NUCLEOTIDE SEQUENCE [LARGE SCALE GENOMIC DNA]</scope>
    <source>
        <strain evidence="1 2">NCP973</strain>
    </source>
</reference>
<proteinExistence type="predicted"/>
<name>A0ABZ2XCI3_9RHOO</name>